<protein>
    <submittedName>
        <fullName evidence="1">Uncharacterized protein</fullName>
    </submittedName>
</protein>
<proteinExistence type="predicted"/>
<name>A0ACC0JSE9_CHOFU</name>
<dbReference type="Proteomes" id="UP001064048">
    <property type="component" value="Chromosome 26"/>
</dbReference>
<keyword evidence="2" id="KW-1185">Reference proteome</keyword>
<organism evidence="1 2">
    <name type="scientific">Choristoneura fumiferana</name>
    <name type="common">Spruce budworm moth</name>
    <name type="synonym">Archips fumiferana</name>
    <dbReference type="NCBI Taxonomy" id="7141"/>
    <lineage>
        <taxon>Eukaryota</taxon>
        <taxon>Metazoa</taxon>
        <taxon>Ecdysozoa</taxon>
        <taxon>Arthropoda</taxon>
        <taxon>Hexapoda</taxon>
        <taxon>Insecta</taxon>
        <taxon>Pterygota</taxon>
        <taxon>Neoptera</taxon>
        <taxon>Endopterygota</taxon>
        <taxon>Lepidoptera</taxon>
        <taxon>Glossata</taxon>
        <taxon>Ditrysia</taxon>
        <taxon>Tortricoidea</taxon>
        <taxon>Tortricidae</taxon>
        <taxon>Tortricinae</taxon>
        <taxon>Choristoneura</taxon>
    </lineage>
</organism>
<sequence>MSRTTQELAGNGAVQNEESPVLSRGFCKTDWTKPKYVNKPYSDVRSEPAEMPKLPIEDLGPLEKSYSLKFVVLRTLLKNADHIKIGVIKKKYQQLLVYIFGWPRPDESSNKSIDAIYESAILNTTTSKQNEDEKLTQKIEEITEVPLVEAEPRPDIPNPPKTSGPSVMTFENAGKNEVKAIDDLAKQYLRVVTSREKVNEQFLRAQMRPVDSLQNVVNCKPLDDTENPVQSKFSDDTDRFDTEDTIAEKKAELKTKEPHPKGDTMLIDITLFGSSCPRDSQSILKEAYEISRDSILAGANTTQGDTKTEATQLYTIYDELPEVKPNDKRIALTELLRRVRKRNQTLHQREMELQMSAPSSNLEPRKPGCNPPSPHIGQQPMGPRVMPQIQRPCPTKKREPMQPDAPAKKNPCSKCTPVKNPTTLALLVAPFAFPEFLPLLMCSISPMISYSVSKLNCAKVLIDDIKQRLFGYSELEKKQVNTEDLAESTHSKLQRHQAPGIPQFKCTRKLPENELTVVKRYSTTVKGAMVSLVEEKLGLSLENLLLPPLAAVTHIVKRNYSERSDKNGGKKDFFRPRTRAPIETFKDQVQRHEDDIYLFVTLKKTLNGSNVTNNAVLNAKTVEEKT</sequence>
<dbReference type="EMBL" id="CM046126">
    <property type="protein sequence ID" value="KAI8427085.1"/>
    <property type="molecule type" value="Genomic_DNA"/>
</dbReference>
<reference evidence="1 2" key="1">
    <citation type="journal article" date="2022" name="Genome Biol. Evol.">
        <title>The Spruce Budworm Genome: Reconstructing the Evolutionary History of Antifreeze Proteins.</title>
        <authorList>
            <person name="Beliveau C."/>
            <person name="Gagne P."/>
            <person name="Picq S."/>
            <person name="Vernygora O."/>
            <person name="Keeling C.I."/>
            <person name="Pinkney K."/>
            <person name="Doucet D."/>
            <person name="Wen F."/>
            <person name="Johnston J.S."/>
            <person name="Maaroufi H."/>
            <person name="Boyle B."/>
            <person name="Laroche J."/>
            <person name="Dewar K."/>
            <person name="Juretic N."/>
            <person name="Blackburn G."/>
            <person name="Nisole A."/>
            <person name="Brunet B."/>
            <person name="Brandao M."/>
            <person name="Lumley L."/>
            <person name="Duan J."/>
            <person name="Quan G."/>
            <person name="Lucarotti C.J."/>
            <person name="Roe A.D."/>
            <person name="Sperling F.A.H."/>
            <person name="Levesque R.C."/>
            <person name="Cusson M."/>
        </authorList>
    </citation>
    <scope>NUCLEOTIDE SEQUENCE [LARGE SCALE GENOMIC DNA]</scope>
    <source>
        <strain evidence="1">Glfc:IPQL:Cfum</strain>
    </source>
</reference>
<comment type="caution">
    <text evidence="1">The sequence shown here is derived from an EMBL/GenBank/DDBJ whole genome shotgun (WGS) entry which is preliminary data.</text>
</comment>
<evidence type="ECO:0000313" key="2">
    <source>
        <dbReference type="Proteomes" id="UP001064048"/>
    </source>
</evidence>
<gene>
    <name evidence="1" type="ORF">MSG28_014723</name>
</gene>
<evidence type="ECO:0000313" key="1">
    <source>
        <dbReference type="EMBL" id="KAI8427085.1"/>
    </source>
</evidence>
<accession>A0ACC0JSE9</accession>